<evidence type="ECO:0000313" key="3">
    <source>
        <dbReference type="Proteomes" id="UP000179233"/>
    </source>
</evidence>
<evidence type="ECO:0000256" key="1">
    <source>
        <dbReference type="SAM" id="MobiDB-lite"/>
    </source>
</evidence>
<feature type="compositionally biased region" description="Pro residues" evidence="1">
    <location>
        <begin position="184"/>
        <end position="211"/>
    </location>
</feature>
<reference evidence="2 3" key="1">
    <citation type="journal article" date="2016" name="Nat. Commun.">
        <title>Thousands of microbial genomes shed light on interconnected biogeochemical processes in an aquifer system.</title>
        <authorList>
            <person name="Anantharaman K."/>
            <person name="Brown C.T."/>
            <person name="Hug L.A."/>
            <person name="Sharon I."/>
            <person name="Castelle C.J."/>
            <person name="Probst A.J."/>
            <person name="Thomas B.C."/>
            <person name="Singh A."/>
            <person name="Wilkins M.J."/>
            <person name="Karaoz U."/>
            <person name="Brodie E.L."/>
            <person name="Williams K.H."/>
            <person name="Hubbard S.S."/>
            <person name="Banfield J.F."/>
        </authorList>
    </citation>
    <scope>NUCLEOTIDE SEQUENCE [LARGE SCALE GENOMIC DNA]</scope>
</reference>
<evidence type="ECO:0000313" key="2">
    <source>
        <dbReference type="EMBL" id="OGY18610.1"/>
    </source>
</evidence>
<organism evidence="2 3">
    <name type="scientific">Candidatus Chisholmbacteria bacterium RIFCSPHIGHO2_01_FULL_52_32</name>
    <dbReference type="NCBI Taxonomy" id="1797591"/>
    <lineage>
        <taxon>Bacteria</taxon>
        <taxon>Candidatus Chisholmiibacteriota</taxon>
    </lineage>
</organism>
<feature type="region of interest" description="Disordered" evidence="1">
    <location>
        <begin position="81"/>
        <end position="141"/>
    </location>
</feature>
<feature type="region of interest" description="Disordered" evidence="1">
    <location>
        <begin position="160"/>
        <end position="217"/>
    </location>
</feature>
<dbReference type="AlphaFoldDB" id="A0A1G1VTC6"/>
<comment type="caution">
    <text evidence="2">The sequence shown here is derived from an EMBL/GenBank/DDBJ whole genome shotgun (WGS) entry which is preliminary data.</text>
</comment>
<name>A0A1G1VTC6_9BACT</name>
<proteinExistence type="predicted"/>
<dbReference type="EMBL" id="MHCJ01000003">
    <property type="protein sequence ID" value="OGY18610.1"/>
    <property type="molecule type" value="Genomic_DNA"/>
</dbReference>
<gene>
    <name evidence="2" type="ORF">A2786_03880</name>
</gene>
<sequence length="229" mass="24156">MPIIPVGLTISFSYVRIPVTPAASAKDPPKRMIQFLTALLLFVFGFNPVTQPPVSPVEILALAEEHLSQIEVPAQVEVPVGDPVSQHAQGPQDSGEANPPAQIFQDSQNDEDPEDPPAPSVSQQGTEPEQPDTTKVTAYNTSSGTVIEQVAAVAVEHAGPLVSCDDPTVSELCEESSVPESDPEPTPTPTPTPPPGDPEPPFPPPPCPPFPHSEGGRALLMPCLLDSDF</sequence>
<feature type="compositionally biased region" description="Polar residues" evidence="1">
    <location>
        <begin position="120"/>
        <end position="141"/>
    </location>
</feature>
<accession>A0A1G1VTC6</accession>
<dbReference type="Proteomes" id="UP000179233">
    <property type="component" value="Unassembled WGS sequence"/>
</dbReference>
<protein>
    <submittedName>
        <fullName evidence="2">Uncharacterized protein</fullName>
    </submittedName>
</protein>